<dbReference type="PANTHER" id="PTHR24074">
    <property type="entry name" value="CO-CHAPERONE PROTEIN DJLA"/>
    <property type="match status" value="1"/>
</dbReference>
<evidence type="ECO:0000313" key="2">
    <source>
        <dbReference type="EMBL" id="PNH12870.1"/>
    </source>
</evidence>
<accession>A0A2J8AK38</accession>
<dbReference type="OrthoDB" id="10250354at2759"/>
<gene>
    <name evidence="2" type="ORF">TSOC_000124</name>
</gene>
<evidence type="ECO:0000313" key="3">
    <source>
        <dbReference type="Proteomes" id="UP000236333"/>
    </source>
</evidence>
<dbReference type="Gene3D" id="1.10.287.110">
    <property type="entry name" value="DnaJ domain"/>
    <property type="match status" value="1"/>
</dbReference>
<dbReference type="InterPro" id="IPR001623">
    <property type="entry name" value="DnaJ_domain"/>
</dbReference>
<feature type="domain" description="J" evidence="1">
    <location>
        <begin position="10"/>
        <end position="80"/>
    </location>
</feature>
<dbReference type="SMART" id="SM00271">
    <property type="entry name" value="DnaJ"/>
    <property type="match status" value="1"/>
</dbReference>
<dbReference type="PRINTS" id="PR00625">
    <property type="entry name" value="JDOMAIN"/>
</dbReference>
<dbReference type="CDD" id="cd06257">
    <property type="entry name" value="DnaJ"/>
    <property type="match status" value="1"/>
</dbReference>
<dbReference type="InterPro" id="IPR050817">
    <property type="entry name" value="DjlA_DnaK_co-chaperone"/>
</dbReference>
<dbReference type="Proteomes" id="UP000236333">
    <property type="component" value="Unassembled WGS sequence"/>
</dbReference>
<protein>
    <submittedName>
        <fullName evidence="2">DnaJ subfamily B member 6-A</fullName>
    </submittedName>
</protein>
<organism evidence="2 3">
    <name type="scientific">Tetrabaena socialis</name>
    <dbReference type="NCBI Taxonomy" id="47790"/>
    <lineage>
        <taxon>Eukaryota</taxon>
        <taxon>Viridiplantae</taxon>
        <taxon>Chlorophyta</taxon>
        <taxon>core chlorophytes</taxon>
        <taxon>Chlorophyceae</taxon>
        <taxon>CS clade</taxon>
        <taxon>Chlamydomonadales</taxon>
        <taxon>Tetrabaenaceae</taxon>
        <taxon>Tetrabaena</taxon>
    </lineage>
</organism>
<dbReference type="SUPFAM" id="SSF46565">
    <property type="entry name" value="Chaperone J-domain"/>
    <property type="match status" value="1"/>
</dbReference>
<name>A0A2J8AK38_9CHLO</name>
<reference evidence="2 3" key="1">
    <citation type="journal article" date="2017" name="Mol. Biol. Evol.">
        <title>The 4-celled Tetrabaena socialis nuclear genome reveals the essential components for genetic control of cell number at the origin of multicellularity in the volvocine lineage.</title>
        <authorList>
            <person name="Featherston J."/>
            <person name="Arakaki Y."/>
            <person name="Hanschen E.R."/>
            <person name="Ferris P.J."/>
            <person name="Michod R.E."/>
            <person name="Olson B.J.S.C."/>
            <person name="Nozaki H."/>
            <person name="Durand P.M."/>
        </authorList>
    </citation>
    <scope>NUCLEOTIDE SEQUENCE [LARGE SCALE GENOMIC DNA]</scope>
    <source>
        <strain evidence="2 3">NIES-571</strain>
    </source>
</reference>
<proteinExistence type="predicted"/>
<keyword evidence="3" id="KW-1185">Reference proteome</keyword>
<evidence type="ECO:0000259" key="1">
    <source>
        <dbReference type="PROSITE" id="PS50076"/>
    </source>
</evidence>
<dbReference type="AlphaFoldDB" id="A0A2J8AK38"/>
<dbReference type="InterPro" id="IPR036869">
    <property type="entry name" value="J_dom_sf"/>
</dbReference>
<dbReference type="EMBL" id="PGGS01000002">
    <property type="protein sequence ID" value="PNH12870.1"/>
    <property type="molecule type" value="Genomic_DNA"/>
</dbReference>
<comment type="caution">
    <text evidence="2">The sequence shown here is derived from an EMBL/GenBank/DDBJ whole genome shotgun (WGS) entry which is preliminary data.</text>
</comment>
<dbReference type="PROSITE" id="PS50076">
    <property type="entry name" value="DNAJ_2"/>
    <property type="match status" value="1"/>
</dbReference>
<dbReference type="Pfam" id="PF00226">
    <property type="entry name" value="DnaJ"/>
    <property type="match status" value="1"/>
</dbReference>
<sequence>MPSCQPARAQDYDILEVALGASKLEVKKAYRRLAMMWHPDKHPDNPDEAKAKFQQIQKAYESLMSSSEDDIIEQLADKAGEGAKAGEAAKTEAAAA</sequence>